<dbReference type="GO" id="GO:0051028">
    <property type="term" value="P:mRNA transport"/>
    <property type="evidence" value="ECO:0007669"/>
    <property type="project" value="UniProtKB-UniRule"/>
</dbReference>
<evidence type="ECO:0000256" key="5">
    <source>
        <dbReference type="ARBA" id="ARBA00022816"/>
    </source>
</evidence>
<evidence type="ECO:0000256" key="8">
    <source>
        <dbReference type="ARBA" id="ARBA00023054"/>
    </source>
</evidence>
<dbReference type="EMBL" id="ML004489">
    <property type="protein sequence ID" value="RKP29405.1"/>
    <property type="molecule type" value="Genomic_DNA"/>
</dbReference>
<evidence type="ECO:0000256" key="9">
    <source>
        <dbReference type="ARBA" id="ARBA00023136"/>
    </source>
</evidence>
<evidence type="ECO:0000256" key="3">
    <source>
        <dbReference type="ARBA" id="ARBA00019884"/>
    </source>
</evidence>
<reference evidence="13" key="1">
    <citation type="journal article" date="2018" name="Nat. Microbiol.">
        <title>Leveraging single-cell genomics to expand the fungal tree of life.</title>
        <authorList>
            <person name="Ahrendt S.R."/>
            <person name="Quandt C.A."/>
            <person name="Ciobanu D."/>
            <person name="Clum A."/>
            <person name="Salamov A."/>
            <person name="Andreopoulos B."/>
            <person name="Cheng J.F."/>
            <person name="Woyke T."/>
            <person name="Pelin A."/>
            <person name="Henrissat B."/>
            <person name="Reynolds N.K."/>
            <person name="Benny G.L."/>
            <person name="Smith M.E."/>
            <person name="James T.Y."/>
            <person name="Grigoriev I.V."/>
        </authorList>
    </citation>
    <scope>NUCLEOTIDE SEQUENCE [LARGE SCALE GENOMIC DNA]</scope>
    <source>
        <strain evidence="13">Baker2002</strain>
    </source>
</reference>
<dbReference type="InterPro" id="IPR031398">
    <property type="entry name" value="She3"/>
</dbReference>
<dbReference type="Proteomes" id="UP000268321">
    <property type="component" value="Unassembled WGS sequence"/>
</dbReference>
<gene>
    <name evidence="11" type="primary">SHE3</name>
    <name evidence="12" type="ORF">METBISCDRAFT_4587</name>
</gene>
<dbReference type="AlphaFoldDB" id="A0A4P9Z9H8"/>
<dbReference type="GO" id="GO:0003723">
    <property type="term" value="F:RNA binding"/>
    <property type="evidence" value="ECO:0007669"/>
    <property type="project" value="UniProtKB-KW"/>
</dbReference>
<organism evidence="12 13">
    <name type="scientific">Metschnikowia bicuspidata</name>
    <dbReference type="NCBI Taxonomy" id="27322"/>
    <lineage>
        <taxon>Eukaryota</taxon>
        <taxon>Fungi</taxon>
        <taxon>Dikarya</taxon>
        <taxon>Ascomycota</taxon>
        <taxon>Saccharomycotina</taxon>
        <taxon>Pichiomycetes</taxon>
        <taxon>Metschnikowiaceae</taxon>
        <taxon>Metschnikowia</taxon>
    </lineage>
</organism>
<evidence type="ECO:0000256" key="4">
    <source>
        <dbReference type="ARBA" id="ARBA00022448"/>
    </source>
</evidence>
<dbReference type="GO" id="GO:0048309">
    <property type="term" value="P:endoplasmic reticulum inheritance"/>
    <property type="evidence" value="ECO:0007669"/>
    <property type="project" value="InterPro"/>
</dbReference>
<dbReference type="SUPFAM" id="SSF57997">
    <property type="entry name" value="Tropomyosin"/>
    <property type="match status" value="1"/>
</dbReference>
<comment type="subcellular location">
    <subcellularLocation>
        <location evidence="1 11">Endoplasmic reticulum membrane</location>
        <topology evidence="1 11">Peripheral membrane protein</topology>
    </subcellularLocation>
</comment>
<evidence type="ECO:0000256" key="11">
    <source>
        <dbReference type="RuleBase" id="RU362142"/>
    </source>
</evidence>
<keyword evidence="6 11" id="KW-0256">Endoplasmic reticulum</keyword>
<evidence type="ECO:0000256" key="10">
    <source>
        <dbReference type="ARBA" id="ARBA00024975"/>
    </source>
</evidence>
<evidence type="ECO:0000256" key="7">
    <source>
        <dbReference type="ARBA" id="ARBA00022884"/>
    </source>
</evidence>
<feature type="coiled-coil region" evidence="11">
    <location>
        <begin position="15"/>
        <end position="158"/>
    </location>
</feature>
<evidence type="ECO:0000256" key="2">
    <source>
        <dbReference type="ARBA" id="ARBA00008123"/>
    </source>
</evidence>
<sequence length="273" mass="31018">MNEEIKTQKSTSKVIDSLHSQIDELKNELEILKASHNESKKRHTILSSRNDSLVDQLANYKHENEMINALLKRKERRIADLEVEIDLLASESEALKLSVKNYKIRCDNLQESLATSAIELERLKIAYDAIVAAQGEYKRHYLEEIACLTAELANYKEQSAVTLSKFMVRMESNDKDVDVLLDSLASKRKALDCIYVSRNKAVMDYLGQLARAAKLHGEESRSILRDSVDIINVMREKFPEVHEKIQECSETEVDLDALLGESSACVESDTLET</sequence>
<dbReference type="OrthoDB" id="6088208at2759"/>
<evidence type="ECO:0000313" key="12">
    <source>
        <dbReference type="EMBL" id="RKP29405.1"/>
    </source>
</evidence>
<dbReference type="Pfam" id="PF17078">
    <property type="entry name" value="SHE3"/>
    <property type="match status" value="1"/>
</dbReference>
<dbReference type="GO" id="GO:0005789">
    <property type="term" value="C:endoplasmic reticulum membrane"/>
    <property type="evidence" value="ECO:0007669"/>
    <property type="project" value="UniProtKB-SubCell"/>
</dbReference>
<keyword evidence="8 11" id="KW-0175">Coiled coil</keyword>
<keyword evidence="7 11" id="KW-0694">RNA-binding</keyword>
<protein>
    <recommendedName>
        <fullName evidence="3 11">SWI5-dependent HO expression protein 3</fullName>
    </recommendedName>
</protein>
<keyword evidence="13" id="KW-1185">Reference proteome</keyword>
<comment type="similarity">
    <text evidence="2 11">Belongs to the SHE3 family.</text>
</comment>
<name>A0A4P9Z9H8_9ASCO</name>
<keyword evidence="5 11" id="KW-0509">mRNA transport</keyword>
<feature type="non-terminal residue" evidence="12">
    <location>
        <position position="273"/>
    </location>
</feature>
<evidence type="ECO:0000313" key="13">
    <source>
        <dbReference type="Proteomes" id="UP000268321"/>
    </source>
</evidence>
<evidence type="ECO:0000256" key="1">
    <source>
        <dbReference type="ARBA" id="ARBA00004406"/>
    </source>
</evidence>
<comment type="function">
    <text evidence="10">RNA-binding protein that binds specific mRNAs including the ASH1 mRNA, coding for a repressor of the HO endonuclease. Part of the mRNA localization machinery that restricts accumulation of certain proteins to the bud and in the daughter cell. Required for the delivery of cortical endoplasmic reticulum into the emerging bud.</text>
</comment>
<dbReference type="Gene3D" id="1.10.287.1490">
    <property type="match status" value="1"/>
</dbReference>
<accession>A0A4P9Z9H8</accession>
<keyword evidence="9 11" id="KW-0472">Membrane</keyword>
<evidence type="ECO:0000256" key="6">
    <source>
        <dbReference type="ARBA" id="ARBA00022824"/>
    </source>
</evidence>
<keyword evidence="4 11" id="KW-0813">Transport</keyword>
<proteinExistence type="inferred from homology"/>